<feature type="compositionally biased region" description="Polar residues" evidence="1">
    <location>
        <begin position="138"/>
        <end position="149"/>
    </location>
</feature>
<feature type="compositionally biased region" description="Polar residues" evidence="1">
    <location>
        <begin position="285"/>
        <end position="299"/>
    </location>
</feature>
<accession>A0A9P6UDV5</accession>
<evidence type="ECO:0000313" key="3">
    <source>
        <dbReference type="Proteomes" id="UP000823405"/>
    </source>
</evidence>
<keyword evidence="3" id="KW-1185">Reference proteome</keyword>
<evidence type="ECO:0000256" key="1">
    <source>
        <dbReference type="SAM" id="MobiDB-lite"/>
    </source>
</evidence>
<dbReference type="AlphaFoldDB" id="A0A9P6UDV5"/>
<feature type="compositionally biased region" description="Low complexity" evidence="1">
    <location>
        <begin position="96"/>
        <end position="110"/>
    </location>
</feature>
<protein>
    <submittedName>
        <fullName evidence="2">Uncharacterized protein</fullName>
    </submittedName>
</protein>
<feature type="region of interest" description="Disordered" evidence="1">
    <location>
        <begin position="321"/>
        <end position="360"/>
    </location>
</feature>
<proteinExistence type="predicted"/>
<comment type="caution">
    <text evidence="2">The sequence shown here is derived from an EMBL/GenBank/DDBJ whole genome shotgun (WGS) entry which is preliminary data.</text>
</comment>
<feature type="region of interest" description="Disordered" evidence="1">
    <location>
        <begin position="76"/>
        <end position="299"/>
    </location>
</feature>
<feature type="compositionally biased region" description="Polar residues" evidence="1">
    <location>
        <begin position="243"/>
        <end position="253"/>
    </location>
</feature>
<feature type="compositionally biased region" description="Polar residues" evidence="1">
    <location>
        <begin position="321"/>
        <end position="336"/>
    </location>
</feature>
<organism evidence="2 3">
    <name type="scientific">Linnemannia gamsii</name>
    <dbReference type="NCBI Taxonomy" id="64522"/>
    <lineage>
        <taxon>Eukaryota</taxon>
        <taxon>Fungi</taxon>
        <taxon>Fungi incertae sedis</taxon>
        <taxon>Mucoromycota</taxon>
        <taxon>Mortierellomycotina</taxon>
        <taxon>Mortierellomycetes</taxon>
        <taxon>Mortierellales</taxon>
        <taxon>Mortierellaceae</taxon>
        <taxon>Linnemannia</taxon>
    </lineage>
</organism>
<feature type="compositionally biased region" description="Pro residues" evidence="1">
    <location>
        <begin position="338"/>
        <end position="351"/>
    </location>
</feature>
<name>A0A9P6UDV5_9FUNG</name>
<reference evidence="2" key="1">
    <citation type="journal article" date="2020" name="Fungal Divers.">
        <title>Resolving the Mortierellaceae phylogeny through synthesis of multi-gene phylogenetics and phylogenomics.</title>
        <authorList>
            <person name="Vandepol N."/>
            <person name="Liber J."/>
            <person name="Desiro A."/>
            <person name="Na H."/>
            <person name="Kennedy M."/>
            <person name="Barry K."/>
            <person name="Grigoriev I.V."/>
            <person name="Miller A.N."/>
            <person name="O'Donnell K."/>
            <person name="Stajich J.E."/>
            <person name="Bonito G."/>
        </authorList>
    </citation>
    <scope>NUCLEOTIDE SEQUENCE</scope>
    <source>
        <strain evidence="2">NVP60</strain>
    </source>
</reference>
<sequence>MDNSNAIEGTSLLGSVWNLFRDVKDLASKEIDRLLEHFPYNNTTRVIITTNQDQLLSAKKRQDVRTQVNDVSTRRIPAATPSVMSGVSTESRRMLSVRSSSASTISETGSRQSTTRRKQPLATPRPTPTPPLLKRDSSISTALYRSSQDTEADWSSAVSHLDELESESESSHFRTSVGSRESSVTPPITSMAQAMSISGRSQSSQRSQRGEQPSESGFTNDAPGHQQQQPQKRRNDGPETSLYPKSSITSRSRTPTENETHTKAVETPPSAFTDSKNNPFIAPSGHTSPVQESRTPSPTSIVDKATLSALIEELASLMAEKQSQYRTHSAPMSVSSGAPPPPPPLPPPFPETPLSKMRTPPVNEATRSMQRVLNELSTSKVQLRKTGSPFLSRISSAIDSSPNAKFSRVVFRSRMDMMSDKYSGSSSNTGSTAPLSLVSHLRGPSHGANLPDLTSQSLEKIPAETPMKRQIQPIYQEPEEEQEEELSWPSPATVKRADSRLEMAVKDLSRSKHGGEQAVVMPRNNDGFTVRKLDIQADGKEERLGLTTPTPRLQQHLVESKRKWTPRTSQPTETVIREVAQTTSSISSGTGDLTLGAGSAIDGDVFGRERFGPRLNDGNGRPRRPSRPRSMVLSRSMTDPTTLHSSNSAMAATPTMTIAEKEKERQWFLESDMDGWKVAQ</sequence>
<evidence type="ECO:0000313" key="2">
    <source>
        <dbReference type="EMBL" id="KAG0285227.1"/>
    </source>
</evidence>
<feature type="compositionally biased region" description="Polar residues" evidence="1">
    <location>
        <begin position="637"/>
        <end position="655"/>
    </location>
</feature>
<feature type="region of interest" description="Disordered" evidence="1">
    <location>
        <begin position="606"/>
        <end position="655"/>
    </location>
</feature>
<dbReference type="EMBL" id="JAAAIN010003541">
    <property type="protein sequence ID" value="KAG0285227.1"/>
    <property type="molecule type" value="Genomic_DNA"/>
</dbReference>
<feature type="compositionally biased region" description="Basic and acidic residues" evidence="1">
    <location>
        <begin position="254"/>
        <end position="264"/>
    </location>
</feature>
<gene>
    <name evidence="2" type="ORF">BGZ97_007887</name>
</gene>
<dbReference type="Proteomes" id="UP000823405">
    <property type="component" value="Unassembled WGS sequence"/>
</dbReference>
<feature type="compositionally biased region" description="Low complexity" evidence="1">
    <location>
        <begin position="196"/>
        <end position="216"/>
    </location>
</feature>
<feature type="compositionally biased region" description="Polar residues" evidence="1">
    <location>
        <begin position="173"/>
        <end position="195"/>
    </location>
</feature>
<dbReference type="OrthoDB" id="2448760at2759"/>